<sequence length="310" mass="35461">MEGKEGNTILNRSGKDLRKMVFTDYEGPWVLNDFAYELCMAIFNNDRFFRNISEFDDYLYYIEKREGYEAGYTLKLIAPFISATRQRIDLDSMIKVVYVPDAKIAASRILKNCRAVVISTAYREFVEKTARVLGFQEVHASEVDFEMELGEELRKELLHSVDFIASLSGEELHKELKRIFSKIWGLIENFKVIGAKEKAEILESYEPKFPIAIGDSITDCKMFEKAKELGGVAIAFNGNRYALEKADFAIISHSAMAEAIAVEQILQNKKPKLDEKIGKVYELEKSEFEEVVRESMRSRVKLRGIVGNLG</sequence>
<protein>
    <recommendedName>
        <fullName evidence="2">HAD family hydrolase</fullName>
    </recommendedName>
</protein>
<evidence type="ECO:0000313" key="1">
    <source>
        <dbReference type="EMBL" id="HGT82550.1"/>
    </source>
</evidence>
<proteinExistence type="predicted"/>
<gene>
    <name evidence="1" type="ORF">ENT52_02330</name>
</gene>
<accession>A0A7J3M2D5</accession>
<dbReference type="SUPFAM" id="SSF56784">
    <property type="entry name" value="HAD-like"/>
    <property type="match status" value="1"/>
</dbReference>
<evidence type="ECO:0008006" key="2">
    <source>
        <dbReference type="Google" id="ProtNLM"/>
    </source>
</evidence>
<dbReference type="Gene3D" id="3.40.50.1000">
    <property type="entry name" value="HAD superfamily/HAD-like"/>
    <property type="match status" value="1"/>
</dbReference>
<dbReference type="InterPro" id="IPR036412">
    <property type="entry name" value="HAD-like_sf"/>
</dbReference>
<dbReference type="EMBL" id="DSYZ01000053">
    <property type="protein sequence ID" value="HGT82550.1"/>
    <property type="molecule type" value="Genomic_DNA"/>
</dbReference>
<name>A0A7J3M2D5_ARCFL</name>
<organism evidence="1">
    <name type="scientific">Archaeoglobus fulgidus</name>
    <dbReference type="NCBI Taxonomy" id="2234"/>
    <lineage>
        <taxon>Archaea</taxon>
        <taxon>Methanobacteriati</taxon>
        <taxon>Methanobacteriota</taxon>
        <taxon>Archaeoglobi</taxon>
        <taxon>Archaeoglobales</taxon>
        <taxon>Archaeoglobaceae</taxon>
        <taxon>Archaeoglobus</taxon>
    </lineage>
</organism>
<dbReference type="InterPro" id="IPR023214">
    <property type="entry name" value="HAD_sf"/>
</dbReference>
<reference evidence="1" key="1">
    <citation type="journal article" date="2020" name="mSystems">
        <title>Genome- and Community-Level Interaction Insights into Carbon Utilization and Element Cycling Functions of Hydrothermarchaeota in Hydrothermal Sediment.</title>
        <authorList>
            <person name="Zhou Z."/>
            <person name="Liu Y."/>
            <person name="Xu W."/>
            <person name="Pan J."/>
            <person name="Luo Z.H."/>
            <person name="Li M."/>
        </authorList>
    </citation>
    <scope>NUCLEOTIDE SEQUENCE [LARGE SCALE GENOMIC DNA]</scope>
    <source>
        <strain evidence="1">SpSt-587</strain>
    </source>
</reference>
<dbReference type="AlphaFoldDB" id="A0A7J3M2D5"/>
<comment type="caution">
    <text evidence="1">The sequence shown here is derived from an EMBL/GenBank/DDBJ whole genome shotgun (WGS) entry which is preliminary data.</text>
</comment>